<dbReference type="AlphaFoldDB" id="A0A8J8NZV2"/>
<proteinExistence type="predicted"/>
<dbReference type="PROSITE" id="PS00108">
    <property type="entry name" value="PROTEIN_KINASE_ST"/>
    <property type="match status" value="1"/>
</dbReference>
<evidence type="ECO:0000313" key="3">
    <source>
        <dbReference type="Proteomes" id="UP000785679"/>
    </source>
</evidence>
<keyword evidence="3" id="KW-1185">Reference proteome</keyword>
<dbReference type="GO" id="GO:0004672">
    <property type="term" value="F:protein kinase activity"/>
    <property type="evidence" value="ECO:0007669"/>
    <property type="project" value="InterPro"/>
</dbReference>
<dbReference type="InterPro" id="IPR000719">
    <property type="entry name" value="Prot_kinase_dom"/>
</dbReference>
<sequence>MYQKEIQDLLEKENGTYLEKNQALLKIYFEEDMESRSDEQIEPHCYNYFFLHSGVARFIEMHCKENQIGDKSSLEFCKQLKIKRQQFIYQLKLEEELHSEQQCIFLVDQSVESFKLIHGSKNIMPQYQEQVVYENLKKMRGFKQAIKIVATELALKNAKEIKTGFSQCLIIGDRFLKKPLLDKLNAEKKLQATMDLEGLNSITTNDLFVIYQGSEELVDYCCLRNQYHVLKGSNRFPNDRMGSLRFQSLKQLELQAIMLLHYLRELDKMGIYHGDIKPHNIFFDSYRRGFITTDSGTLITTVGDSKEFYRSCWTDGYASKKFLERIKARKPLTLEELKEEDIYQFSLTLKQAYRDRDQTLRESVILNQILGLCETYKTNIQPISNQISNDPIIALDLINFLRMTDNYPWYTVTFWGFFANCLDHSFASLQIPHAKKIENLPQDSKYLQHFQKINYYYIMDEIASIAMETYGSKDISNTRDKLEAYLITHKMPHLWYSIVMRLMDEIHDLHIFHKGDQQTGALKDSIEVKFIESLDKYNQLSDQDQKKLECDAIVDCMLHLLSNFQVAIFGFPSHKHPAFLLFEKLLEKTIARFVIDENKKAEATACILESAKFFKVSHIFQ</sequence>
<dbReference type="InterPro" id="IPR011009">
    <property type="entry name" value="Kinase-like_dom_sf"/>
</dbReference>
<dbReference type="Gene3D" id="1.10.510.10">
    <property type="entry name" value="Transferase(Phosphotransferase) domain 1"/>
    <property type="match status" value="1"/>
</dbReference>
<dbReference type="SUPFAM" id="SSF56112">
    <property type="entry name" value="Protein kinase-like (PK-like)"/>
    <property type="match status" value="1"/>
</dbReference>
<organism evidence="2 3">
    <name type="scientific">Halteria grandinella</name>
    <dbReference type="NCBI Taxonomy" id="5974"/>
    <lineage>
        <taxon>Eukaryota</taxon>
        <taxon>Sar</taxon>
        <taxon>Alveolata</taxon>
        <taxon>Ciliophora</taxon>
        <taxon>Intramacronucleata</taxon>
        <taxon>Spirotrichea</taxon>
        <taxon>Stichotrichia</taxon>
        <taxon>Sporadotrichida</taxon>
        <taxon>Halteriidae</taxon>
        <taxon>Halteria</taxon>
    </lineage>
</organism>
<dbReference type="EMBL" id="RRYP01004021">
    <property type="protein sequence ID" value="TNV83244.1"/>
    <property type="molecule type" value="Genomic_DNA"/>
</dbReference>
<protein>
    <recommendedName>
        <fullName evidence="1">Protein kinase domain-containing protein</fullName>
    </recommendedName>
</protein>
<accession>A0A8J8NZV2</accession>
<comment type="caution">
    <text evidence="2">The sequence shown here is derived from an EMBL/GenBank/DDBJ whole genome shotgun (WGS) entry which is preliminary data.</text>
</comment>
<reference evidence="2" key="1">
    <citation type="submission" date="2019-06" db="EMBL/GenBank/DDBJ databases">
        <authorList>
            <person name="Zheng W."/>
        </authorList>
    </citation>
    <scope>NUCLEOTIDE SEQUENCE</scope>
    <source>
        <strain evidence="2">QDHG01</strain>
    </source>
</reference>
<name>A0A8J8NZV2_HALGN</name>
<evidence type="ECO:0000259" key="1">
    <source>
        <dbReference type="PROSITE" id="PS50011"/>
    </source>
</evidence>
<feature type="domain" description="Protein kinase" evidence="1">
    <location>
        <begin position="118"/>
        <end position="410"/>
    </location>
</feature>
<evidence type="ECO:0000313" key="2">
    <source>
        <dbReference type="EMBL" id="TNV83244.1"/>
    </source>
</evidence>
<gene>
    <name evidence="2" type="ORF">FGO68_gene7410</name>
</gene>
<dbReference type="GO" id="GO:0005524">
    <property type="term" value="F:ATP binding"/>
    <property type="evidence" value="ECO:0007669"/>
    <property type="project" value="InterPro"/>
</dbReference>
<dbReference type="PROSITE" id="PS50011">
    <property type="entry name" value="PROTEIN_KINASE_DOM"/>
    <property type="match status" value="1"/>
</dbReference>
<dbReference type="InterPro" id="IPR008271">
    <property type="entry name" value="Ser/Thr_kinase_AS"/>
</dbReference>
<dbReference type="Proteomes" id="UP000785679">
    <property type="component" value="Unassembled WGS sequence"/>
</dbReference>
<dbReference type="OrthoDB" id="242910at2759"/>